<feature type="transmembrane region" description="Helical" evidence="1">
    <location>
        <begin position="870"/>
        <end position="890"/>
    </location>
</feature>
<dbReference type="SUPFAM" id="SSF82714">
    <property type="entry name" value="Multidrug efflux transporter AcrB TolC docking domain, DN and DC subdomains"/>
    <property type="match status" value="2"/>
</dbReference>
<accession>A0A2U8WNQ6</accession>
<feature type="transmembrane region" description="Helical" evidence="1">
    <location>
        <begin position="431"/>
        <end position="451"/>
    </location>
</feature>
<dbReference type="EMBL" id="CP029553">
    <property type="protein sequence ID" value="AWN47100.1"/>
    <property type="molecule type" value="Genomic_DNA"/>
</dbReference>
<dbReference type="InterPro" id="IPR027463">
    <property type="entry name" value="AcrB_DN_DC_subdom"/>
</dbReference>
<gene>
    <name evidence="2" type="ORF">DK419_12910</name>
</gene>
<dbReference type="InterPro" id="IPR001036">
    <property type="entry name" value="Acrflvin-R"/>
</dbReference>
<feature type="transmembrane region" description="Helical" evidence="1">
    <location>
        <begin position="896"/>
        <end position="921"/>
    </location>
</feature>
<dbReference type="GO" id="GO:0042910">
    <property type="term" value="F:xenobiotic transmembrane transporter activity"/>
    <property type="evidence" value="ECO:0007669"/>
    <property type="project" value="TreeGrafter"/>
</dbReference>
<evidence type="ECO:0000256" key="1">
    <source>
        <dbReference type="SAM" id="Phobius"/>
    </source>
</evidence>
<keyword evidence="1" id="KW-0812">Transmembrane</keyword>
<feature type="transmembrane region" description="Helical" evidence="1">
    <location>
        <begin position="463"/>
        <end position="481"/>
    </location>
</feature>
<name>A0A2U8WNQ6_9HYPH</name>
<dbReference type="PANTHER" id="PTHR32063:SF77">
    <property type="entry name" value="ACR FAMILY TRANSPORT PROTEIN"/>
    <property type="match status" value="1"/>
</dbReference>
<dbReference type="Gene3D" id="1.20.1640.10">
    <property type="entry name" value="Multidrug efflux transporter AcrB transmembrane domain"/>
    <property type="match status" value="2"/>
</dbReference>
<dbReference type="PANTHER" id="PTHR32063">
    <property type="match status" value="1"/>
</dbReference>
<keyword evidence="1" id="KW-0472">Membrane</keyword>
<evidence type="ECO:0000313" key="3">
    <source>
        <dbReference type="Proteomes" id="UP000245444"/>
    </source>
</evidence>
<dbReference type="Proteomes" id="UP000245444">
    <property type="component" value="Chromosome"/>
</dbReference>
<dbReference type="AlphaFoldDB" id="A0A2U8WNQ6"/>
<feature type="transmembrane region" description="Helical" evidence="1">
    <location>
        <begin position="360"/>
        <end position="380"/>
    </location>
</feature>
<dbReference type="OrthoDB" id="9807350at2"/>
<feature type="transmembrane region" description="Helical" evidence="1">
    <location>
        <begin position="973"/>
        <end position="998"/>
    </location>
</feature>
<dbReference type="Gene3D" id="3.30.70.1320">
    <property type="entry name" value="Multidrug efflux transporter AcrB pore domain like"/>
    <property type="match status" value="1"/>
</dbReference>
<feature type="transmembrane region" description="Helical" evidence="1">
    <location>
        <begin position="942"/>
        <end position="967"/>
    </location>
</feature>
<feature type="transmembrane region" description="Helical" evidence="1">
    <location>
        <begin position="844"/>
        <end position="863"/>
    </location>
</feature>
<sequence>MRLNVSAWAIRKPIPSIVLFLVLGLLGIVSFRSLPITRFPNIDIPIVSVTVTQAGAAPSELQTQVTKWVEDAVAGVKGVKHIISSITEGTSTTTIEFRLEVNTDRAVNDVKDAIAKVRMNLPRTIDEPIIARVEIAGLPIMVYGASAPAMTPEDLSWFVDDVVARQIQGLRGVGGVERLGGVAREVRVTLKPDRLLALGITAADVNRQLRLTSADMAGGRAEIGGQEQSIRTLAASSTLDTLAATSIALPGGRKVRLDDLATLSDGAEEPRTFARLNGQPVVAFAISRANGASDASVSEVVVKKIEELGKDYPGVHFDRIDSSVTNTIGNYESAMHSLVEGAALAVLVVFLFLRDWRATLIAAVALPLSVFPTFWAMSAMGFSLNAVSLLAITLVTGILVDDAIVEIENIVRHMRLGKSPYRAAIEGADEIGLAVIAITATLIAIFAPVSFMGGIAGQYFKQFGLTIAAAVFMSLLVARLITPMMAAYFLRDHGHHEERDGPVMRLYNRVVLWSVRHKYVTLVVGLALFAASIMSTGLLPAGFLPKEDAARTLMVVELPPGARLDDTIAVTDRIAQRLRTLPEVRSVFVDGGRQLPGKKEVRLATFTVNLTPKNARARKQADVEAAIMDLMRDEADVRYWSLREGGQRDFTLIVAGSDTAQVTEVADRMQREVAALPNLVNVMSTAPLDRTEVRIRPKAGVAADLGVSTDTIAETVRVGTIGDIGQNLAKFNATDRQIPIRVQLPMSLRGDLPALESLKVPAKNGASVPLSAVADISLGRGPTAIDRYDRAVRVALEANMQGSDALGEQIKLAMNVPTARNLPPGVSLRQTGDAEVMGEVFEGFALAMGAGLMMVLGVLILLFASFFQPLTILFSLPLSIGGAILGLLIFNRPISMPVVIGILMLMGVVTKNAIMLVDFAVEEMARGVDRVTAITQAGAKRARPIVMTTIAMAAGMVPSAMAFGIGGEFRSPMAIAVISGLIVSTLLSLLFVPAIFLLMDDLSRLMGRLFGRFVGAVDEPPGHEGTHRPAAAE</sequence>
<dbReference type="PRINTS" id="PR00702">
    <property type="entry name" value="ACRIFLAVINRP"/>
</dbReference>
<organism evidence="2 3">
    <name type="scientific">Methylobacterium terrae</name>
    <dbReference type="NCBI Taxonomy" id="2202827"/>
    <lineage>
        <taxon>Bacteria</taxon>
        <taxon>Pseudomonadati</taxon>
        <taxon>Pseudomonadota</taxon>
        <taxon>Alphaproteobacteria</taxon>
        <taxon>Hyphomicrobiales</taxon>
        <taxon>Methylobacteriaceae</taxon>
        <taxon>Methylobacterium</taxon>
    </lineage>
</organism>
<keyword evidence="1" id="KW-1133">Transmembrane helix</keyword>
<feature type="transmembrane region" description="Helical" evidence="1">
    <location>
        <begin position="386"/>
        <end position="411"/>
    </location>
</feature>
<dbReference type="SUPFAM" id="SSF82866">
    <property type="entry name" value="Multidrug efflux transporter AcrB transmembrane domain"/>
    <property type="match status" value="2"/>
</dbReference>
<dbReference type="Gene3D" id="3.30.70.1440">
    <property type="entry name" value="Multidrug efflux transporter AcrB pore domain"/>
    <property type="match status" value="1"/>
</dbReference>
<dbReference type="GO" id="GO:0005886">
    <property type="term" value="C:plasma membrane"/>
    <property type="evidence" value="ECO:0007669"/>
    <property type="project" value="TreeGrafter"/>
</dbReference>
<dbReference type="SUPFAM" id="SSF82693">
    <property type="entry name" value="Multidrug efflux transporter AcrB pore domain, PN1, PN2, PC1 and PC2 subdomains"/>
    <property type="match status" value="3"/>
</dbReference>
<proteinExistence type="predicted"/>
<feature type="transmembrane region" description="Helical" evidence="1">
    <location>
        <begin position="519"/>
        <end position="544"/>
    </location>
</feature>
<evidence type="ECO:0000313" key="2">
    <source>
        <dbReference type="EMBL" id="AWN47100.1"/>
    </source>
</evidence>
<dbReference type="Gene3D" id="3.30.2090.10">
    <property type="entry name" value="Multidrug efflux transporter AcrB TolC docking domain, DN and DC subdomains"/>
    <property type="match status" value="2"/>
</dbReference>
<dbReference type="RefSeq" id="WP_109959431.1">
    <property type="nucleotide sequence ID" value="NZ_CP029553.1"/>
</dbReference>
<protein>
    <submittedName>
        <fullName evidence="2">ABC transporter permease</fullName>
    </submittedName>
</protein>
<dbReference type="KEGG" id="mtea:DK419_12910"/>
<dbReference type="Gene3D" id="3.30.70.1430">
    <property type="entry name" value="Multidrug efflux transporter AcrB pore domain"/>
    <property type="match status" value="2"/>
</dbReference>
<reference evidence="2 3" key="1">
    <citation type="submission" date="2018-05" db="EMBL/GenBank/DDBJ databases">
        <title>Complete Genome Sequence of Methylobacterium sp. 17Sr1-28.</title>
        <authorList>
            <person name="Srinivasan S."/>
        </authorList>
    </citation>
    <scope>NUCLEOTIDE SEQUENCE [LARGE SCALE GENOMIC DNA]</scope>
    <source>
        <strain evidence="2 3">17Sr1-28</strain>
    </source>
</reference>
<feature type="transmembrane region" description="Helical" evidence="1">
    <location>
        <begin position="334"/>
        <end position="353"/>
    </location>
</feature>
<keyword evidence="3" id="KW-1185">Reference proteome</keyword>
<dbReference type="Pfam" id="PF00873">
    <property type="entry name" value="ACR_tran"/>
    <property type="match status" value="1"/>
</dbReference>